<evidence type="ECO:0000313" key="3">
    <source>
        <dbReference type="Proteomes" id="UP000703269"/>
    </source>
</evidence>
<dbReference type="Proteomes" id="UP000703269">
    <property type="component" value="Unassembled WGS sequence"/>
</dbReference>
<dbReference type="Pfam" id="PF00651">
    <property type="entry name" value="BTB"/>
    <property type="match status" value="1"/>
</dbReference>
<organism evidence="2 3">
    <name type="scientific">Phanerochaete sordida</name>
    <dbReference type="NCBI Taxonomy" id="48140"/>
    <lineage>
        <taxon>Eukaryota</taxon>
        <taxon>Fungi</taxon>
        <taxon>Dikarya</taxon>
        <taxon>Basidiomycota</taxon>
        <taxon>Agaricomycotina</taxon>
        <taxon>Agaricomycetes</taxon>
        <taxon>Polyporales</taxon>
        <taxon>Phanerochaetaceae</taxon>
        <taxon>Phanerochaete</taxon>
    </lineage>
</organism>
<feature type="domain" description="BTB" evidence="1">
    <location>
        <begin position="19"/>
        <end position="89"/>
    </location>
</feature>
<dbReference type="OrthoDB" id="2879636at2759"/>
<dbReference type="InterPro" id="IPR011333">
    <property type="entry name" value="SKP1/BTB/POZ_sf"/>
</dbReference>
<sequence length="339" mass="38779">MHESLVPLSKRGDPWFDDGNIILLTSFEESPVAFKIHRGVLARHSQIFRDMFEAAEPPPDSESLEKCPVVYMHDVPIELSNIIRALYDGVSLNFQNKSINDFFYAAGILRMSTKYCISHLRTQAVQHLAKTWAHTLRGHDEMLELALTSPPVDDLSYPFAHPLHVLNLARSNDARLLVPSALYFLSLYPLSDLLPADHPKLQVEHASKPSSDITAETLRDYTLVFQYRVRLLLDFCRKTCGTERPIPGDCKSTSQCPKAFQRLSNMLSRQWILRSGPFHFMKQAQDQVLDMQDVCTPCRVAFNKEVNNVREDAWRNLPGVVGLPSWEELEMETRETVER</sequence>
<name>A0A9P3GP35_9APHY</name>
<keyword evidence="3" id="KW-1185">Reference proteome</keyword>
<protein>
    <submittedName>
        <fullName evidence="2">BTB domain-containing protein</fullName>
    </submittedName>
</protein>
<dbReference type="SUPFAM" id="SSF54695">
    <property type="entry name" value="POZ domain"/>
    <property type="match status" value="1"/>
</dbReference>
<comment type="caution">
    <text evidence="2">The sequence shown here is derived from an EMBL/GenBank/DDBJ whole genome shotgun (WGS) entry which is preliminary data.</text>
</comment>
<evidence type="ECO:0000259" key="1">
    <source>
        <dbReference type="PROSITE" id="PS50097"/>
    </source>
</evidence>
<dbReference type="InterPro" id="IPR000210">
    <property type="entry name" value="BTB/POZ_dom"/>
</dbReference>
<dbReference type="CDD" id="cd18186">
    <property type="entry name" value="BTB_POZ_ZBTB_KLHL-like"/>
    <property type="match status" value="1"/>
</dbReference>
<dbReference type="Gene3D" id="3.30.710.10">
    <property type="entry name" value="Potassium Channel Kv1.1, Chain A"/>
    <property type="match status" value="1"/>
</dbReference>
<dbReference type="PROSITE" id="PS50097">
    <property type="entry name" value="BTB"/>
    <property type="match status" value="1"/>
</dbReference>
<reference evidence="2 3" key="1">
    <citation type="submission" date="2021-08" db="EMBL/GenBank/DDBJ databases">
        <title>Draft Genome Sequence of Phanerochaete sordida strain YK-624.</title>
        <authorList>
            <person name="Mori T."/>
            <person name="Dohra H."/>
            <person name="Suzuki T."/>
            <person name="Kawagishi H."/>
            <person name="Hirai H."/>
        </authorList>
    </citation>
    <scope>NUCLEOTIDE SEQUENCE [LARGE SCALE GENOMIC DNA]</scope>
    <source>
        <strain evidence="2 3">YK-624</strain>
    </source>
</reference>
<proteinExistence type="predicted"/>
<evidence type="ECO:0000313" key="2">
    <source>
        <dbReference type="EMBL" id="GJE98266.1"/>
    </source>
</evidence>
<gene>
    <name evidence="2" type="ORF">PsYK624_144920</name>
</gene>
<dbReference type="EMBL" id="BPQB01000085">
    <property type="protein sequence ID" value="GJE98266.1"/>
    <property type="molecule type" value="Genomic_DNA"/>
</dbReference>
<accession>A0A9P3GP35</accession>
<dbReference type="AlphaFoldDB" id="A0A9P3GP35"/>